<feature type="domain" description="Serine aminopeptidase S33" evidence="1">
    <location>
        <begin position="80"/>
        <end position="202"/>
    </location>
</feature>
<dbReference type="GO" id="GO:0016787">
    <property type="term" value="F:hydrolase activity"/>
    <property type="evidence" value="ECO:0007669"/>
    <property type="project" value="UniProtKB-KW"/>
</dbReference>
<dbReference type="AlphaFoldDB" id="A0A4Z1RL33"/>
<dbReference type="PANTHER" id="PTHR12277:SF81">
    <property type="entry name" value="PROTEIN ABHD13"/>
    <property type="match status" value="1"/>
</dbReference>
<dbReference type="InterPro" id="IPR022742">
    <property type="entry name" value="Hydrolase_4"/>
</dbReference>
<keyword evidence="3" id="KW-1185">Reference proteome</keyword>
<comment type="caution">
    <text evidence="2">The sequence shown here is derived from an EMBL/GenBank/DDBJ whole genome shotgun (WGS) entry which is preliminary data.</text>
</comment>
<proteinExistence type="predicted"/>
<sequence>MTGVAMDRPFRFVWPLAAAAVLSACTYQLQESHLVRPQPAPATDLAVLAAAFPGYAFDEARIDTGDGASLYSLRLTRPDARATVLYFGGNGYRIGVHAQHSVRAYEALPVNLVLVDHRGYGGSSGIPTMDGLRADALLAYDRLRADPALAELPLLVHGQSLGSFLAGHVAGHRRLDGLVLESSMTTAEDWTAAMRARAGFWTRLMVRRIDIAPSLQAAGNLEVVRTLDEPVLFVVGADDTTTAPVFSRMLHAATPLPAADKRLVVVPGKGHNTATLSPEFAAAMAGLIDRVAPVAVTADDAGA</sequence>
<evidence type="ECO:0000313" key="2">
    <source>
        <dbReference type="EMBL" id="TKS54809.1"/>
    </source>
</evidence>
<protein>
    <submittedName>
        <fullName evidence="2">Alpha/beta hydrolase</fullName>
    </submittedName>
</protein>
<keyword evidence="2" id="KW-0378">Hydrolase</keyword>
<name>A0A4Z1RL33_9GAMM</name>
<dbReference type="SUPFAM" id="SSF53474">
    <property type="entry name" value="alpha/beta-Hydrolases"/>
    <property type="match status" value="1"/>
</dbReference>
<dbReference type="Pfam" id="PF12146">
    <property type="entry name" value="Hydrolase_4"/>
    <property type="match status" value="1"/>
</dbReference>
<dbReference type="InterPro" id="IPR029058">
    <property type="entry name" value="AB_hydrolase_fold"/>
</dbReference>
<dbReference type="EMBL" id="SPUH01000001">
    <property type="protein sequence ID" value="TKS54809.1"/>
    <property type="molecule type" value="Genomic_DNA"/>
</dbReference>
<evidence type="ECO:0000313" key="3">
    <source>
        <dbReference type="Proteomes" id="UP000298681"/>
    </source>
</evidence>
<dbReference type="Proteomes" id="UP000298681">
    <property type="component" value="Unassembled WGS sequence"/>
</dbReference>
<dbReference type="PANTHER" id="PTHR12277">
    <property type="entry name" value="ALPHA/BETA HYDROLASE DOMAIN-CONTAINING PROTEIN"/>
    <property type="match status" value="1"/>
</dbReference>
<reference evidence="2 3" key="1">
    <citation type="submission" date="2019-01" db="EMBL/GenBank/DDBJ databases">
        <authorList>
            <person name="Zhang S."/>
        </authorList>
    </citation>
    <scope>NUCLEOTIDE SEQUENCE [LARGE SCALE GENOMIC DNA]</scope>
    <source>
        <strain evidence="2 3">1626</strain>
    </source>
</reference>
<dbReference type="Gene3D" id="3.40.50.1820">
    <property type="entry name" value="alpha/beta hydrolase"/>
    <property type="match status" value="1"/>
</dbReference>
<accession>A0A4Z1RL33</accession>
<organism evidence="2 3">
    <name type="scientific">Luteimonas yindakuii</name>
    <dbReference type="NCBI Taxonomy" id="2565782"/>
    <lineage>
        <taxon>Bacteria</taxon>
        <taxon>Pseudomonadati</taxon>
        <taxon>Pseudomonadota</taxon>
        <taxon>Gammaproteobacteria</taxon>
        <taxon>Lysobacterales</taxon>
        <taxon>Lysobacteraceae</taxon>
        <taxon>Luteimonas</taxon>
    </lineage>
</organism>
<gene>
    <name evidence="2" type="ORF">E4582_08580</name>
</gene>
<evidence type="ECO:0000259" key="1">
    <source>
        <dbReference type="Pfam" id="PF12146"/>
    </source>
</evidence>